<organism evidence="1 2">
    <name type="scientific">Desulfofustis limnaeus</name>
    <dbReference type="NCBI Taxonomy" id="2740163"/>
    <lineage>
        <taxon>Bacteria</taxon>
        <taxon>Pseudomonadati</taxon>
        <taxon>Thermodesulfobacteriota</taxon>
        <taxon>Desulfobulbia</taxon>
        <taxon>Desulfobulbales</taxon>
        <taxon>Desulfocapsaceae</taxon>
        <taxon>Desulfofustis</taxon>
    </lineage>
</organism>
<dbReference type="Pfam" id="PF02810">
    <property type="entry name" value="SEC-C"/>
    <property type="match status" value="1"/>
</dbReference>
<proteinExistence type="predicted"/>
<keyword evidence="2" id="KW-1185">Reference proteome</keyword>
<dbReference type="SUPFAM" id="SSF103642">
    <property type="entry name" value="Sec-C motif"/>
    <property type="match status" value="1"/>
</dbReference>
<dbReference type="Gene3D" id="3.10.450.50">
    <property type="match status" value="1"/>
</dbReference>
<evidence type="ECO:0000313" key="1">
    <source>
        <dbReference type="EMBL" id="BDD86671.1"/>
    </source>
</evidence>
<accession>A0ABN6M190</accession>
<dbReference type="InterPro" id="IPR004027">
    <property type="entry name" value="SEC_C_motif"/>
</dbReference>
<dbReference type="Proteomes" id="UP000830055">
    <property type="component" value="Chromosome"/>
</dbReference>
<protein>
    <submittedName>
        <fullName evidence="1">Uncharacterized protein</fullName>
    </submittedName>
</protein>
<reference evidence="1 2" key="1">
    <citation type="submission" date="2022-01" db="EMBL/GenBank/DDBJ databases">
        <title>Desulfofustis limnae sp. nov., a novel mesophilic sulfate-reducing bacterium isolated from marsh soil.</title>
        <authorList>
            <person name="Watanabe M."/>
            <person name="Takahashi A."/>
            <person name="Kojima H."/>
            <person name="Fukui M."/>
        </authorList>
    </citation>
    <scope>NUCLEOTIDE SEQUENCE [LARGE SCALE GENOMIC DNA]</scope>
    <source>
        <strain evidence="1 2">PPLL</strain>
    </source>
</reference>
<name>A0ABN6M190_9BACT</name>
<sequence>MAKIGRNERCPCGSGKKYKHCCARKPQLRPVVQQPQSGVVQRAVDGICLAAEQRRQVINELGVFVLFATGAGNAWLLEVTDADCVQVARDGERLWPTINETAETIEVEWSHTYRLVDGRLVLTAYADKSESVLEDCPVREVAASIRRVEKKFPPSARAGLHIDPPAEPTAP</sequence>
<dbReference type="RefSeq" id="WP_284153747.1">
    <property type="nucleotide sequence ID" value="NZ_AP025516.1"/>
</dbReference>
<dbReference type="EMBL" id="AP025516">
    <property type="protein sequence ID" value="BDD86671.1"/>
    <property type="molecule type" value="Genomic_DNA"/>
</dbReference>
<evidence type="ECO:0000313" key="2">
    <source>
        <dbReference type="Proteomes" id="UP000830055"/>
    </source>
</evidence>
<gene>
    <name evidence="1" type="ORF">DPPLL_10360</name>
</gene>